<keyword evidence="2" id="KW-1185">Reference proteome</keyword>
<dbReference type="EMBL" id="CP042469">
    <property type="protein sequence ID" value="QOX62222.1"/>
    <property type="molecule type" value="Genomic_DNA"/>
</dbReference>
<keyword evidence="1" id="KW-0326">Glycosidase</keyword>
<gene>
    <name evidence="1" type="ORF">FRZ06_02060</name>
</gene>
<reference evidence="1" key="1">
    <citation type="submission" date="2019-08" db="EMBL/GenBank/DDBJ databases">
        <title>Genome sequence of Clostridiales bacterium MT110.</title>
        <authorList>
            <person name="Cao J."/>
        </authorList>
    </citation>
    <scope>NUCLEOTIDE SEQUENCE</scope>
    <source>
        <strain evidence="1">MT110</strain>
    </source>
</reference>
<organism evidence="1 2">
    <name type="scientific">Anoxybacterium hadale</name>
    <dbReference type="NCBI Taxonomy" id="3408580"/>
    <lineage>
        <taxon>Bacteria</taxon>
        <taxon>Bacillati</taxon>
        <taxon>Bacillota</taxon>
        <taxon>Clostridia</taxon>
        <taxon>Peptostreptococcales</taxon>
        <taxon>Anaerovoracaceae</taxon>
        <taxon>Anoxybacterium</taxon>
    </lineage>
</organism>
<dbReference type="EC" id="3.2.2.15" evidence="1"/>
<accession>A0ACD1A719</accession>
<proteinExistence type="predicted"/>
<keyword evidence="1" id="KW-0378">Hydrolase</keyword>
<protein>
    <submittedName>
        <fullName evidence="1">DNA-deoxyinosine glycosylase</fullName>
        <ecNumber evidence="1">3.2.2.15</ecNumber>
    </submittedName>
</protein>
<evidence type="ECO:0000313" key="1">
    <source>
        <dbReference type="EMBL" id="QOX62222.1"/>
    </source>
</evidence>
<sequence>MPKKNQTEEIKTTLQLVHHELEPIYDYGSRVLILGTMPSPKSREEGFYYAHPQNRLWRVLSELMGETLPVSTAEKKAFLRRHHIAMWDVLKSCRIKGADDSSISGAEPNDINSILSASNIRAVFTTGKKATDLYQRLCYPITGVPSRYLPSTSPANCRNCTLETLKDDYRIILDYL</sequence>
<name>A0ACD1A719_9FIRM</name>
<dbReference type="Proteomes" id="UP000594014">
    <property type="component" value="Chromosome"/>
</dbReference>
<evidence type="ECO:0000313" key="2">
    <source>
        <dbReference type="Proteomes" id="UP000594014"/>
    </source>
</evidence>